<dbReference type="RefSeq" id="WP_163964474.1">
    <property type="nucleotide sequence ID" value="NZ_JAAGNX010000002.1"/>
</dbReference>
<protein>
    <submittedName>
        <fullName evidence="2">Glycosyltransferase</fullName>
    </submittedName>
</protein>
<dbReference type="PANTHER" id="PTHR43025:SF3">
    <property type="entry name" value="MONOGALACTOSYLDIACYLGLYCEROL SYNTHASE 1, CHLOROPLASTIC"/>
    <property type="match status" value="1"/>
</dbReference>
<dbReference type="InterPro" id="IPR007235">
    <property type="entry name" value="Glyco_trans_28_C"/>
</dbReference>
<accession>A0A6B2M2T7</accession>
<organism evidence="2 3">
    <name type="scientific">Oceanipulchritudo coccoides</name>
    <dbReference type="NCBI Taxonomy" id="2706888"/>
    <lineage>
        <taxon>Bacteria</taxon>
        <taxon>Pseudomonadati</taxon>
        <taxon>Verrucomicrobiota</taxon>
        <taxon>Opitutia</taxon>
        <taxon>Puniceicoccales</taxon>
        <taxon>Oceanipulchritudinaceae</taxon>
        <taxon>Oceanipulchritudo</taxon>
    </lineage>
</organism>
<feature type="domain" description="Glycosyl transferase family 28 C-terminal" evidence="1">
    <location>
        <begin position="232"/>
        <end position="307"/>
    </location>
</feature>
<dbReference type="PANTHER" id="PTHR43025">
    <property type="entry name" value="MONOGALACTOSYLDIACYLGLYCEROL SYNTHASE"/>
    <property type="match status" value="1"/>
</dbReference>
<evidence type="ECO:0000313" key="2">
    <source>
        <dbReference type="EMBL" id="NDV62509.1"/>
    </source>
</evidence>
<dbReference type="SUPFAM" id="SSF53756">
    <property type="entry name" value="UDP-Glycosyltransferase/glycogen phosphorylase"/>
    <property type="match status" value="1"/>
</dbReference>
<comment type="caution">
    <text evidence="2">The sequence shown here is derived from an EMBL/GenBank/DDBJ whole genome shotgun (WGS) entry which is preliminary data.</text>
</comment>
<dbReference type="InterPro" id="IPR050519">
    <property type="entry name" value="Glycosyltransf_28_UgtP"/>
</dbReference>
<keyword evidence="2" id="KW-0808">Transferase</keyword>
<proteinExistence type="predicted"/>
<reference evidence="2 3" key="1">
    <citation type="submission" date="2020-02" db="EMBL/GenBank/DDBJ databases">
        <title>Albibacoteraceae fam. nov., the first described family within the subdivision 4 Verrucomicrobia.</title>
        <authorList>
            <person name="Xi F."/>
        </authorList>
    </citation>
    <scope>NUCLEOTIDE SEQUENCE [LARGE SCALE GENOMIC DNA]</scope>
    <source>
        <strain evidence="2 3">CK1056</strain>
    </source>
</reference>
<keyword evidence="3" id="KW-1185">Reference proteome</keyword>
<dbReference type="GO" id="GO:0016758">
    <property type="term" value="F:hexosyltransferase activity"/>
    <property type="evidence" value="ECO:0007669"/>
    <property type="project" value="InterPro"/>
</dbReference>
<dbReference type="EMBL" id="JAAGNX010000002">
    <property type="protein sequence ID" value="NDV62509.1"/>
    <property type="molecule type" value="Genomic_DNA"/>
</dbReference>
<evidence type="ECO:0000313" key="3">
    <source>
        <dbReference type="Proteomes" id="UP000478417"/>
    </source>
</evidence>
<gene>
    <name evidence="2" type="ORF">G0Q06_08610</name>
</gene>
<evidence type="ECO:0000259" key="1">
    <source>
        <dbReference type="Pfam" id="PF04101"/>
    </source>
</evidence>
<dbReference type="AlphaFoldDB" id="A0A6B2M2T7"/>
<dbReference type="Pfam" id="PF04101">
    <property type="entry name" value="Glyco_tran_28_C"/>
    <property type="match status" value="1"/>
</dbReference>
<sequence length="380" mass="43933">MRTRVLVLSSSTGSGHDMRAKAFENWVKQLYGEAVTVRIEQIIENASLLGRFGVWFYNLIHKYCPFLHNIYFFIVELFIFSNSRTVSFGGKYYRSLLESYHPDLVLSVHDSTNRGYFEDARNVLGNSVRCVTYCGEFSGGYGYSRNWVNPRADHFIARTQDAQQTAVKLGMPEERTSIFHKLLPPEAFEKRLSAGERISLRQQLGLEQDRFTVFLATGGYGANHHLRFLKELLKQADRVQVIAVCGRNRKILDRVRNWAKSNPQLKMHIEGYSSRMSQFLQISDTVITRGGANTTMEALHFGCPVIYDSLGGLMPQERCTVRYFLEKEAARMLRRPEDLGNILLEWMRSKDSYRKIRERLQGLHKEEDPRDLIRLILEDG</sequence>
<dbReference type="Proteomes" id="UP000478417">
    <property type="component" value="Unassembled WGS sequence"/>
</dbReference>
<dbReference type="Gene3D" id="3.40.50.2000">
    <property type="entry name" value="Glycogen Phosphorylase B"/>
    <property type="match status" value="1"/>
</dbReference>
<name>A0A6B2M2T7_9BACT</name>